<feature type="region of interest" description="Disordered" evidence="1">
    <location>
        <begin position="1"/>
        <end position="24"/>
    </location>
</feature>
<keyword evidence="3" id="KW-1185">Reference proteome</keyword>
<evidence type="ECO:0000313" key="2">
    <source>
        <dbReference type="EMBL" id="AHG75458.1"/>
    </source>
</evidence>
<dbReference type="RefSeq" id="WP_025217182.1">
    <property type="nucleotide sequence ID" value="NZ_CP006943.1"/>
</dbReference>
<gene>
    <name evidence="2" type="ORF">X808_9350</name>
</gene>
<dbReference type="STRING" id="1433287.X808_9350"/>
<evidence type="ECO:0000313" key="3">
    <source>
        <dbReference type="Proteomes" id="UP000066995"/>
    </source>
</evidence>
<dbReference type="Proteomes" id="UP000066995">
    <property type="component" value="Chromosome"/>
</dbReference>
<dbReference type="AlphaFoldDB" id="W0QE07"/>
<proteinExistence type="predicted"/>
<reference evidence="2 3" key="1">
    <citation type="submission" date="2013-12" db="EMBL/GenBank/DDBJ databases">
        <title>Annotation of the Mannheimia varigena USDA-ARS-USMARC-1296 complete genome.</title>
        <authorList>
            <person name="Harhay G.P."/>
            <person name="Clawson M.L."/>
            <person name="Murray R.W."/>
            <person name="Lubbers B.V."/>
            <person name="Heaton M.P."/>
            <person name="Chitko-Mckown C.G."/>
            <person name="Harhay D.M."/>
            <person name="Smith T.P.L."/>
        </authorList>
    </citation>
    <scope>NUCLEOTIDE SEQUENCE [LARGE SCALE GENOMIC DNA]</scope>
    <source>
        <strain evidence="2 3">USDA-ARS-USMARC-1296</strain>
    </source>
</reference>
<dbReference type="KEGG" id="mvi:X808_9350"/>
<evidence type="ECO:0000256" key="1">
    <source>
        <dbReference type="SAM" id="MobiDB-lite"/>
    </source>
</evidence>
<sequence>MAKKSVHLTTTTEQYIADRTPQGGTPNYSAHTNAAFALLAHIAKNEKPQLENSEWTEIYNVYAGSDLTKIALPINIAADILEYYGATVPKQLNDDVANLINKVVDLSQVQQFAIIDAVRVFWASGESNE</sequence>
<dbReference type="EMBL" id="CP006943">
    <property type="protein sequence ID" value="AHG75458.1"/>
    <property type="molecule type" value="Genomic_DNA"/>
</dbReference>
<accession>W0QE07</accession>
<organism evidence="2 3">
    <name type="scientific">Mannheimia varigena USDA-ARS-USMARC-1296</name>
    <dbReference type="NCBI Taxonomy" id="1433287"/>
    <lineage>
        <taxon>Bacteria</taxon>
        <taxon>Pseudomonadati</taxon>
        <taxon>Pseudomonadota</taxon>
        <taxon>Gammaproteobacteria</taxon>
        <taxon>Pasteurellales</taxon>
        <taxon>Pasteurellaceae</taxon>
        <taxon>Mannheimia</taxon>
    </lineage>
</organism>
<dbReference type="OrthoDB" id="9934401at2"/>
<dbReference type="HOGENOM" id="CLU_1988615_0_0_6"/>
<protein>
    <submittedName>
        <fullName evidence="2">Uncharacterized protein</fullName>
    </submittedName>
</protein>
<name>W0QE07_9PAST</name>
<dbReference type="PATRIC" id="fig|1433287.3.peg.932"/>